<organism evidence="12 13">
    <name type="scientific">Astyanax mexicanus</name>
    <name type="common">Blind cave fish</name>
    <name type="synonym">Astyanax fasciatus mexicanus</name>
    <dbReference type="NCBI Taxonomy" id="7994"/>
    <lineage>
        <taxon>Eukaryota</taxon>
        <taxon>Metazoa</taxon>
        <taxon>Chordata</taxon>
        <taxon>Craniata</taxon>
        <taxon>Vertebrata</taxon>
        <taxon>Euteleostomi</taxon>
        <taxon>Actinopterygii</taxon>
        <taxon>Neopterygii</taxon>
        <taxon>Teleostei</taxon>
        <taxon>Ostariophysi</taxon>
        <taxon>Characiformes</taxon>
        <taxon>Characoidei</taxon>
        <taxon>Acestrorhamphidae</taxon>
        <taxon>Acestrorhamphinae</taxon>
        <taxon>Astyanax</taxon>
    </lineage>
</organism>
<name>A0A3B1IS41_ASTMX</name>
<dbReference type="FunFam" id="1.10.510.10:FF:001332">
    <property type="entry name" value="Serine/threonine-protein kinase Nek1"/>
    <property type="match status" value="1"/>
</dbReference>
<dbReference type="Pfam" id="PF00069">
    <property type="entry name" value="Pkinase"/>
    <property type="match status" value="1"/>
</dbReference>
<dbReference type="GO" id="GO:0004674">
    <property type="term" value="F:protein serine/threonine kinase activity"/>
    <property type="evidence" value="ECO:0007669"/>
    <property type="project" value="UniProtKB-KW"/>
</dbReference>
<keyword evidence="4" id="KW-0808">Transferase</keyword>
<comment type="similarity">
    <text evidence="1">Belongs to the protein kinase superfamily. NEK Ser/Thr protein kinase family. NIMA subfamily.</text>
</comment>
<dbReference type="EC" id="2.7.11.1" evidence="2"/>
<dbReference type="PROSITE" id="PS00108">
    <property type="entry name" value="PROTEIN_KINASE_ST"/>
    <property type="match status" value="1"/>
</dbReference>
<dbReference type="Bgee" id="ENSAMXG00000042070">
    <property type="expression patterns" value="Expressed in testis and 10 other cell types or tissues"/>
</dbReference>
<dbReference type="PROSITE" id="PS50011">
    <property type="entry name" value="PROTEIN_KINASE_DOM"/>
    <property type="match status" value="1"/>
</dbReference>
<dbReference type="STRING" id="7994.ENSAMXP00000031984"/>
<sequence length="502" mass="56895">METYEQILTLGSGGAGVVLLMRHKETNKLYAVKRIQVDNSRKTKTKEAVLQEAEILRNLKHPHIVTWSYTFYDTANELIYIAMDYCDGGTLDDQIKGRKPDEYFSEHVTMKWFVQVLMAVSYIHSKKILHRDIKTSNILLTKRGMIKLGDFGISKIMSHTLDMASTCVGTPCYLSPELCQDIPYSTKSDIWALGCLLYELCTLKPAFWARNLLNLFYKILKGEYSPAPDQYSKDLHSLIEKMLCLVPENRPSASSILGMPYVQEHLSQFIEHQETELTKVNVESRPQTRQVCVPEDISAVKSEDATLSWKDTVVYMEMPTLQESPSMKGDDEAALVVEEELAHATTESDYSEDFEENESLSSVEGTSRKDASFSPERPFEEESQAPPDVDVDAMEYPDDFEDAEEEELAEVVSCARNAIQSLSEDDTLELKDSGGLSVTMRTLKEKYIEDVGPLLYEEISGHFLNGLKPEDLQPQFQHTIGTDHLETCYLIFNIEQEGTTTC</sequence>
<feature type="compositionally biased region" description="Acidic residues" evidence="10">
    <location>
        <begin position="349"/>
        <end position="358"/>
    </location>
</feature>
<keyword evidence="6" id="KW-0418">Kinase</keyword>
<dbReference type="GeneTree" id="ENSGT00940000165959"/>
<dbReference type="GO" id="GO:0005524">
    <property type="term" value="F:ATP binding"/>
    <property type="evidence" value="ECO:0007669"/>
    <property type="project" value="UniProtKB-KW"/>
</dbReference>
<dbReference type="InParanoid" id="A0A3B1IS41"/>
<reference evidence="13" key="1">
    <citation type="submission" date="2013-03" db="EMBL/GenBank/DDBJ databases">
        <authorList>
            <person name="Jeffery W."/>
            <person name="Warren W."/>
            <person name="Wilson R.K."/>
        </authorList>
    </citation>
    <scope>NUCLEOTIDE SEQUENCE</scope>
    <source>
        <strain evidence="13">female</strain>
    </source>
</reference>
<dbReference type="FunCoup" id="A0A3B1IS41">
    <property type="interactions" value="1"/>
</dbReference>
<evidence type="ECO:0000256" key="6">
    <source>
        <dbReference type="ARBA" id="ARBA00022777"/>
    </source>
</evidence>
<dbReference type="InterPro" id="IPR011009">
    <property type="entry name" value="Kinase-like_dom_sf"/>
</dbReference>
<reference evidence="12" key="4">
    <citation type="submission" date="2025-09" db="UniProtKB">
        <authorList>
            <consortium name="Ensembl"/>
        </authorList>
    </citation>
    <scope>IDENTIFICATION</scope>
</reference>
<comment type="catalytic activity">
    <reaction evidence="8">
        <text>L-threonyl-[protein] + ATP = O-phospho-L-threonyl-[protein] + ADP + H(+)</text>
        <dbReference type="Rhea" id="RHEA:46608"/>
        <dbReference type="Rhea" id="RHEA-COMP:11060"/>
        <dbReference type="Rhea" id="RHEA-COMP:11605"/>
        <dbReference type="ChEBI" id="CHEBI:15378"/>
        <dbReference type="ChEBI" id="CHEBI:30013"/>
        <dbReference type="ChEBI" id="CHEBI:30616"/>
        <dbReference type="ChEBI" id="CHEBI:61977"/>
        <dbReference type="ChEBI" id="CHEBI:456216"/>
        <dbReference type="EC" id="2.7.11.1"/>
    </reaction>
</comment>
<evidence type="ECO:0000256" key="1">
    <source>
        <dbReference type="ARBA" id="ARBA00010886"/>
    </source>
</evidence>
<dbReference type="SMART" id="SM00220">
    <property type="entry name" value="S_TKc"/>
    <property type="match status" value="1"/>
</dbReference>
<feature type="region of interest" description="Disordered" evidence="10">
    <location>
        <begin position="343"/>
        <end position="391"/>
    </location>
</feature>
<dbReference type="PANTHER" id="PTHR44899:SF3">
    <property type="entry name" value="SERINE_THREONINE-PROTEIN KINASE NEK1"/>
    <property type="match status" value="1"/>
</dbReference>
<dbReference type="InterPro" id="IPR008271">
    <property type="entry name" value="Ser/Thr_kinase_AS"/>
</dbReference>
<evidence type="ECO:0000313" key="13">
    <source>
        <dbReference type="Proteomes" id="UP000018467"/>
    </source>
</evidence>
<evidence type="ECO:0000313" key="12">
    <source>
        <dbReference type="Ensembl" id="ENSAMXP00000031984.1"/>
    </source>
</evidence>
<keyword evidence="13" id="KW-1185">Reference proteome</keyword>
<evidence type="ECO:0000256" key="2">
    <source>
        <dbReference type="ARBA" id="ARBA00012513"/>
    </source>
</evidence>
<dbReference type="InterPro" id="IPR000719">
    <property type="entry name" value="Prot_kinase_dom"/>
</dbReference>
<keyword evidence="5" id="KW-0547">Nucleotide-binding</keyword>
<dbReference type="CDD" id="cd08215">
    <property type="entry name" value="STKc_Nek"/>
    <property type="match status" value="1"/>
</dbReference>
<evidence type="ECO:0000256" key="4">
    <source>
        <dbReference type="ARBA" id="ARBA00022679"/>
    </source>
</evidence>
<dbReference type="PANTHER" id="PTHR44899">
    <property type="entry name" value="CAMK FAMILY PROTEIN KINASE"/>
    <property type="match status" value="1"/>
</dbReference>
<dbReference type="Ensembl" id="ENSAMXT00000047518.1">
    <property type="protein sequence ID" value="ENSAMXP00000031984.1"/>
    <property type="gene ID" value="ENSAMXG00000042070.1"/>
</dbReference>
<dbReference type="Gene3D" id="1.10.510.10">
    <property type="entry name" value="Transferase(Phosphotransferase) domain 1"/>
    <property type="match status" value="1"/>
</dbReference>
<dbReference type="Proteomes" id="UP000018467">
    <property type="component" value="Unassembled WGS sequence"/>
</dbReference>
<evidence type="ECO:0000256" key="3">
    <source>
        <dbReference type="ARBA" id="ARBA00022527"/>
    </source>
</evidence>
<dbReference type="InterPro" id="IPR051131">
    <property type="entry name" value="NEK_Ser/Thr_kinase_NIMA"/>
</dbReference>
<comment type="catalytic activity">
    <reaction evidence="9">
        <text>L-seryl-[protein] + ATP = O-phospho-L-seryl-[protein] + ADP + H(+)</text>
        <dbReference type="Rhea" id="RHEA:17989"/>
        <dbReference type="Rhea" id="RHEA-COMP:9863"/>
        <dbReference type="Rhea" id="RHEA-COMP:11604"/>
        <dbReference type="ChEBI" id="CHEBI:15378"/>
        <dbReference type="ChEBI" id="CHEBI:29999"/>
        <dbReference type="ChEBI" id="CHEBI:30616"/>
        <dbReference type="ChEBI" id="CHEBI:83421"/>
        <dbReference type="ChEBI" id="CHEBI:456216"/>
        <dbReference type="EC" id="2.7.11.1"/>
    </reaction>
</comment>
<reference evidence="13" key="2">
    <citation type="journal article" date="2014" name="Nat. Commun.">
        <title>The cavefish genome reveals candidate genes for eye loss.</title>
        <authorList>
            <person name="McGaugh S.E."/>
            <person name="Gross J.B."/>
            <person name="Aken B."/>
            <person name="Blin M."/>
            <person name="Borowsky R."/>
            <person name="Chalopin D."/>
            <person name="Hinaux H."/>
            <person name="Jeffery W.R."/>
            <person name="Keene A."/>
            <person name="Ma L."/>
            <person name="Minx P."/>
            <person name="Murphy D."/>
            <person name="O'Quin K.E."/>
            <person name="Retaux S."/>
            <person name="Rohner N."/>
            <person name="Searle S.M."/>
            <person name="Stahl B.A."/>
            <person name="Tabin C."/>
            <person name="Volff J.N."/>
            <person name="Yoshizawa M."/>
            <person name="Warren W.C."/>
        </authorList>
    </citation>
    <scope>NUCLEOTIDE SEQUENCE [LARGE SCALE GENOMIC DNA]</scope>
    <source>
        <strain evidence="13">female</strain>
    </source>
</reference>
<accession>A0A3B1IS41</accession>
<feature type="compositionally biased region" description="Acidic residues" evidence="10">
    <location>
        <begin position="379"/>
        <end position="391"/>
    </location>
</feature>
<evidence type="ECO:0000256" key="9">
    <source>
        <dbReference type="ARBA" id="ARBA00048679"/>
    </source>
</evidence>
<keyword evidence="3" id="KW-0723">Serine/threonine-protein kinase</keyword>
<protein>
    <recommendedName>
        <fullName evidence="2">non-specific serine/threonine protein kinase</fullName>
        <ecNumber evidence="2">2.7.11.1</ecNumber>
    </recommendedName>
</protein>
<dbReference type="AlphaFoldDB" id="A0A3B1IS41"/>
<feature type="domain" description="Protein kinase" evidence="11">
    <location>
        <begin position="4"/>
        <end position="262"/>
    </location>
</feature>
<dbReference type="SUPFAM" id="SSF56112">
    <property type="entry name" value="Protein kinase-like (PK-like)"/>
    <property type="match status" value="1"/>
</dbReference>
<evidence type="ECO:0000256" key="7">
    <source>
        <dbReference type="ARBA" id="ARBA00022840"/>
    </source>
</evidence>
<evidence type="ECO:0000256" key="10">
    <source>
        <dbReference type="SAM" id="MobiDB-lite"/>
    </source>
</evidence>
<evidence type="ECO:0000256" key="5">
    <source>
        <dbReference type="ARBA" id="ARBA00022741"/>
    </source>
</evidence>
<keyword evidence="7" id="KW-0067">ATP-binding</keyword>
<reference evidence="12" key="3">
    <citation type="submission" date="2025-08" db="UniProtKB">
        <authorList>
            <consortium name="Ensembl"/>
        </authorList>
    </citation>
    <scope>IDENTIFICATION</scope>
</reference>
<evidence type="ECO:0000256" key="8">
    <source>
        <dbReference type="ARBA" id="ARBA00047899"/>
    </source>
</evidence>
<proteinExistence type="inferred from homology"/>
<evidence type="ECO:0000259" key="11">
    <source>
        <dbReference type="PROSITE" id="PS50011"/>
    </source>
</evidence>